<keyword evidence="9" id="KW-0503">Monooxygenase</keyword>
<dbReference type="Proteomes" id="UP000193144">
    <property type="component" value="Unassembled WGS sequence"/>
</dbReference>
<accession>A0A1Y1ZLS4</accession>
<keyword evidence="3" id="KW-0964">Secreted</keyword>
<comment type="caution">
    <text evidence="18">The sequence shown here is derived from an EMBL/GenBank/DDBJ whole genome shotgun (WGS) entry which is preliminary data.</text>
</comment>
<dbReference type="InterPro" id="IPR005103">
    <property type="entry name" value="AA9_LPMO"/>
</dbReference>
<evidence type="ECO:0000256" key="11">
    <source>
        <dbReference type="ARBA" id="ARBA00023277"/>
    </source>
</evidence>
<protein>
    <recommendedName>
        <fullName evidence="15">lytic cellulose monooxygenase (C4-dehydrogenating)</fullName>
        <ecNumber evidence="15">1.14.99.56</ecNumber>
    </recommendedName>
</protein>
<dbReference type="STRING" id="1231657.A0A1Y1ZLS4"/>
<keyword evidence="10" id="KW-1015">Disulfide bond</keyword>
<evidence type="ECO:0000256" key="13">
    <source>
        <dbReference type="ARBA" id="ARBA00044502"/>
    </source>
</evidence>
<evidence type="ECO:0000256" key="16">
    <source>
        <dbReference type="SAM" id="SignalP"/>
    </source>
</evidence>
<evidence type="ECO:0000256" key="5">
    <source>
        <dbReference type="ARBA" id="ARBA00022729"/>
    </source>
</evidence>
<comment type="similarity">
    <text evidence="13">Belongs to the polysaccharide monooxygenase AA9 family.</text>
</comment>
<proteinExistence type="inferred from homology"/>
<evidence type="ECO:0000259" key="17">
    <source>
        <dbReference type="Pfam" id="PF03443"/>
    </source>
</evidence>
<dbReference type="PANTHER" id="PTHR33353">
    <property type="entry name" value="PUTATIVE (AFU_ORTHOLOGUE AFUA_1G12560)-RELATED"/>
    <property type="match status" value="1"/>
</dbReference>
<dbReference type="GO" id="GO:0016787">
    <property type="term" value="F:hydrolase activity"/>
    <property type="evidence" value="ECO:0007669"/>
    <property type="project" value="UniProtKB-KW"/>
</dbReference>
<dbReference type="EMBL" id="MCFA01000063">
    <property type="protein sequence ID" value="ORY11221.1"/>
    <property type="molecule type" value="Genomic_DNA"/>
</dbReference>
<evidence type="ECO:0000256" key="4">
    <source>
        <dbReference type="ARBA" id="ARBA00022723"/>
    </source>
</evidence>
<dbReference type="GO" id="GO:0005576">
    <property type="term" value="C:extracellular region"/>
    <property type="evidence" value="ECO:0007669"/>
    <property type="project" value="UniProtKB-SubCell"/>
</dbReference>
<evidence type="ECO:0000256" key="7">
    <source>
        <dbReference type="ARBA" id="ARBA00023002"/>
    </source>
</evidence>
<name>A0A1Y1ZLS4_9PLEO</name>
<comment type="cofactor">
    <cofactor evidence="1">
        <name>Cu(2+)</name>
        <dbReference type="ChEBI" id="CHEBI:29036"/>
    </cofactor>
</comment>
<evidence type="ECO:0000256" key="6">
    <source>
        <dbReference type="ARBA" id="ARBA00023001"/>
    </source>
</evidence>
<comment type="subcellular location">
    <subcellularLocation>
        <location evidence="2">Secreted</location>
    </subcellularLocation>
</comment>
<dbReference type="InterPro" id="IPR049892">
    <property type="entry name" value="AA9"/>
</dbReference>
<keyword evidence="18" id="KW-0378">Hydrolase</keyword>
<organism evidence="18 19">
    <name type="scientific">Clohesyomyces aquaticus</name>
    <dbReference type="NCBI Taxonomy" id="1231657"/>
    <lineage>
        <taxon>Eukaryota</taxon>
        <taxon>Fungi</taxon>
        <taxon>Dikarya</taxon>
        <taxon>Ascomycota</taxon>
        <taxon>Pezizomycotina</taxon>
        <taxon>Dothideomycetes</taxon>
        <taxon>Pleosporomycetidae</taxon>
        <taxon>Pleosporales</taxon>
        <taxon>Lindgomycetaceae</taxon>
        <taxon>Clohesyomyces</taxon>
    </lineage>
</organism>
<keyword evidence="4" id="KW-0479">Metal-binding</keyword>
<evidence type="ECO:0000313" key="19">
    <source>
        <dbReference type="Proteomes" id="UP000193144"/>
    </source>
</evidence>
<evidence type="ECO:0000256" key="1">
    <source>
        <dbReference type="ARBA" id="ARBA00001973"/>
    </source>
</evidence>
<dbReference type="EC" id="1.14.99.56" evidence="15"/>
<evidence type="ECO:0000256" key="8">
    <source>
        <dbReference type="ARBA" id="ARBA00023008"/>
    </source>
</evidence>
<keyword evidence="6" id="KW-0136">Cellulose degradation</keyword>
<dbReference type="GO" id="GO:0046872">
    <property type="term" value="F:metal ion binding"/>
    <property type="evidence" value="ECO:0007669"/>
    <property type="project" value="UniProtKB-KW"/>
</dbReference>
<gene>
    <name evidence="18" type="ORF">BCR34DRAFT_624889</name>
</gene>
<evidence type="ECO:0000256" key="12">
    <source>
        <dbReference type="ARBA" id="ARBA00023326"/>
    </source>
</evidence>
<evidence type="ECO:0000256" key="10">
    <source>
        <dbReference type="ARBA" id="ARBA00023157"/>
    </source>
</evidence>
<evidence type="ECO:0000256" key="2">
    <source>
        <dbReference type="ARBA" id="ARBA00004613"/>
    </source>
</evidence>
<keyword evidence="7" id="KW-0560">Oxidoreductase</keyword>
<keyword evidence="19" id="KW-1185">Reference proteome</keyword>
<feature type="domain" description="Auxiliary Activity family 9 catalytic" evidence="17">
    <location>
        <begin position="21"/>
        <end position="216"/>
    </location>
</feature>
<sequence>MKTLLYILSVLAVNAPVAFCHWNYDRLIVNGQIIGDPYQYVRRSNDSNTPLQNVNSTDLRCNSGGESGASTLMYTVQAGDKVGFGVAATFGHPGPQQVYTSNAPAAAADYDGSGGWARIYSLTTSYNASAGQGDGILKWATYRMQTFQFTLPASTPPGEYLLRAEGLALHAAHKANGAQFYVRCAQIRVTGNGDGSPGPLIEFPREYHWISPGVLILAFWSRLSNYTAPGPSL</sequence>
<keyword evidence="12" id="KW-0624">Polysaccharide degradation</keyword>
<evidence type="ECO:0000256" key="9">
    <source>
        <dbReference type="ARBA" id="ARBA00023033"/>
    </source>
</evidence>
<reference evidence="18 19" key="1">
    <citation type="submission" date="2016-07" db="EMBL/GenBank/DDBJ databases">
        <title>Pervasive Adenine N6-methylation of Active Genes in Fungi.</title>
        <authorList>
            <consortium name="DOE Joint Genome Institute"/>
            <person name="Mondo S.J."/>
            <person name="Dannebaum R.O."/>
            <person name="Kuo R.C."/>
            <person name="Labutti K."/>
            <person name="Haridas S."/>
            <person name="Kuo A."/>
            <person name="Salamov A."/>
            <person name="Ahrendt S.R."/>
            <person name="Lipzen A."/>
            <person name="Sullivan W."/>
            <person name="Andreopoulos W.B."/>
            <person name="Clum A."/>
            <person name="Lindquist E."/>
            <person name="Daum C."/>
            <person name="Ramamoorthy G.K."/>
            <person name="Gryganskyi A."/>
            <person name="Culley D."/>
            <person name="Magnuson J.K."/>
            <person name="James T.Y."/>
            <person name="O'Malley M.A."/>
            <person name="Stajich J.E."/>
            <person name="Spatafora J.W."/>
            <person name="Visel A."/>
            <person name="Grigoriev I.V."/>
        </authorList>
    </citation>
    <scope>NUCLEOTIDE SEQUENCE [LARGE SCALE GENOMIC DNA]</scope>
    <source>
        <strain evidence="18 19">CBS 115471</strain>
    </source>
</reference>
<evidence type="ECO:0000256" key="14">
    <source>
        <dbReference type="ARBA" id="ARBA00045077"/>
    </source>
</evidence>
<dbReference type="AlphaFoldDB" id="A0A1Y1ZLS4"/>
<dbReference type="Gene3D" id="2.70.50.70">
    <property type="match status" value="1"/>
</dbReference>
<keyword evidence="5 16" id="KW-0732">Signal</keyword>
<dbReference type="GO" id="GO:0004497">
    <property type="term" value="F:monooxygenase activity"/>
    <property type="evidence" value="ECO:0007669"/>
    <property type="project" value="UniProtKB-KW"/>
</dbReference>
<dbReference type="CDD" id="cd21175">
    <property type="entry name" value="LPMO_AA9"/>
    <property type="match status" value="1"/>
</dbReference>
<evidence type="ECO:0000313" key="18">
    <source>
        <dbReference type="EMBL" id="ORY11221.1"/>
    </source>
</evidence>
<feature type="signal peptide" evidence="16">
    <location>
        <begin position="1"/>
        <end position="20"/>
    </location>
</feature>
<dbReference type="PANTHER" id="PTHR33353:SF10">
    <property type="entry name" value="ENDO-BETA-1,4-GLUCANASE D"/>
    <property type="match status" value="1"/>
</dbReference>
<dbReference type="GO" id="GO:0030245">
    <property type="term" value="P:cellulose catabolic process"/>
    <property type="evidence" value="ECO:0007669"/>
    <property type="project" value="UniProtKB-KW"/>
</dbReference>
<dbReference type="OrthoDB" id="6038816at2759"/>
<comment type="catalytic activity">
    <reaction evidence="14">
        <text>[(1-&gt;4)-beta-D-glucosyl]n+m + reduced acceptor + O2 = 4-dehydro-beta-D-glucosyl-[(1-&gt;4)-beta-D-glucosyl]n-1 + [(1-&gt;4)-beta-D-glucosyl]m + acceptor + H2O.</text>
        <dbReference type="EC" id="1.14.99.56"/>
    </reaction>
</comment>
<keyword evidence="11" id="KW-0119">Carbohydrate metabolism</keyword>
<evidence type="ECO:0000256" key="3">
    <source>
        <dbReference type="ARBA" id="ARBA00022525"/>
    </source>
</evidence>
<keyword evidence="8" id="KW-0186">Copper</keyword>
<feature type="chain" id="PRO_5012508303" description="lytic cellulose monooxygenase (C4-dehydrogenating)" evidence="16">
    <location>
        <begin position="21"/>
        <end position="233"/>
    </location>
</feature>
<evidence type="ECO:0000256" key="15">
    <source>
        <dbReference type="ARBA" id="ARBA00047174"/>
    </source>
</evidence>
<dbReference type="Pfam" id="PF03443">
    <property type="entry name" value="AA9"/>
    <property type="match status" value="1"/>
</dbReference>